<evidence type="ECO:0000313" key="3">
    <source>
        <dbReference type="EMBL" id="KAF5403630.1"/>
    </source>
</evidence>
<comment type="caution">
    <text evidence="3">The sequence shown here is derived from an EMBL/GenBank/DDBJ whole genome shotgun (WGS) entry which is preliminary data.</text>
</comment>
<reference evidence="3" key="1">
    <citation type="submission" date="2019-05" db="EMBL/GenBank/DDBJ databases">
        <title>Annotation for the trematode Paragonimus heterotremus.</title>
        <authorList>
            <person name="Choi Y.-J."/>
        </authorList>
    </citation>
    <scope>NUCLEOTIDE SEQUENCE</scope>
    <source>
        <strain evidence="3">LC</strain>
    </source>
</reference>
<accession>A0A8J4WTG4</accession>
<comment type="similarity">
    <text evidence="1">Belongs to the heat shock protein 90 family.</text>
</comment>
<dbReference type="Gene3D" id="3.40.50.11260">
    <property type="match status" value="1"/>
</dbReference>
<gene>
    <name evidence="3" type="ORF">PHET_02866</name>
</gene>
<dbReference type="InterPro" id="IPR001404">
    <property type="entry name" value="Hsp90_fam"/>
</dbReference>
<evidence type="ECO:0000313" key="4">
    <source>
        <dbReference type="Proteomes" id="UP000748531"/>
    </source>
</evidence>
<dbReference type="FunFam" id="3.30.230.80:FF:000001">
    <property type="entry name" value="Heat shock protein 90 alpha"/>
    <property type="match status" value="1"/>
</dbReference>
<evidence type="ECO:0000256" key="1">
    <source>
        <dbReference type="ARBA" id="ARBA00008239"/>
    </source>
</evidence>
<dbReference type="AlphaFoldDB" id="A0A8J4WTG4"/>
<dbReference type="PANTHER" id="PTHR11528">
    <property type="entry name" value="HEAT SHOCK PROTEIN 90 FAMILY MEMBER"/>
    <property type="match status" value="1"/>
</dbReference>
<dbReference type="GO" id="GO:0016887">
    <property type="term" value="F:ATP hydrolysis activity"/>
    <property type="evidence" value="ECO:0007669"/>
    <property type="project" value="InterPro"/>
</dbReference>
<name>A0A8J4WTG4_9TREM</name>
<dbReference type="OrthoDB" id="6271350at2759"/>
<dbReference type="Proteomes" id="UP000748531">
    <property type="component" value="Unassembled WGS sequence"/>
</dbReference>
<dbReference type="GO" id="GO:0051082">
    <property type="term" value="F:unfolded protein binding"/>
    <property type="evidence" value="ECO:0007669"/>
    <property type="project" value="InterPro"/>
</dbReference>
<evidence type="ECO:0000256" key="2">
    <source>
        <dbReference type="ARBA" id="ARBA00023186"/>
    </source>
</evidence>
<keyword evidence="4" id="KW-1185">Reference proteome</keyword>
<protein>
    <submittedName>
        <fullName evidence="3">Heat shock 90 domain-containing protein</fullName>
    </submittedName>
</protein>
<keyword evidence="2" id="KW-0143">Chaperone</keyword>
<dbReference type="GO" id="GO:0005524">
    <property type="term" value="F:ATP binding"/>
    <property type="evidence" value="ECO:0007669"/>
    <property type="project" value="InterPro"/>
</dbReference>
<dbReference type="Pfam" id="PF00183">
    <property type="entry name" value="HSP90"/>
    <property type="match status" value="1"/>
</dbReference>
<sequence>MKPLGTSNPDYITQEECGEFCKQLSNDWEDHLVVKYFSTEGQLELLVLLFVPKLAPFYLFENRKKRGTIKLFVCRAIITDDCEDMIPEYLNFNKGVVDSEGLPLNISRAMIQQNMILKVIRKNLVKKCLKLFDEIMEDKENCKQFYWQFSKNIELGIYEDGVYFKKLPEFFRYYSTSSLDEVTSLKDYVSHMKVNQEDIYYIMGESKQAVSNSAFTEVLRKR</sequence>
<keyword evidence="3" id="KW-0346">Stress response</keyword>
<dbReference type="GO" id="GO:0140662">
    <property type="term" value="F:ATP-dependent protein folding chaperone"/>
    <property type="evidence" value="ECO:0007669"/>
    <property type="project" value="InterPro"/>
</dbReference>
<proteinExistence type="inferred from homology"/>
<dbReference type="SUPFAM" id="SSF54211">
    <property type="entry name" value="Ribosomal protein S5 domain 2-like"/>
    <property type="match status" value="1"/>
</dbReference>
<dbReference type="Gene3D" id="3.30.230.80">
    <property type="match status" value="1"/>
</dbReference>
<dbReference type="InterPro" id="IPR020568">
    <property type="entry name" value="Ribosomal_Su5_D2-typ_SF"/>
</dbReference>
<dbReference type="EMBL" id="LUCH01001120">
    <property type="protein sequence ID" value="KAF5403630.1"/>
    <property type="molecule type" value="Genomic_DNA"/>
</dbReference>
<organism evidence="3 4">
    <name type="scientific">Paragonimus heterotremus</name>
    <dbReference type="NCBI Taxonomy" id="100268"/>
    <lineage>
        <taxon>Eukaryota</taxon>
        <taxon>Metazoa</taxon>
        <taxon>Spiralia</taxon>
        <taxon>Lophotrochozoa</taxon>
        <taxon>Platyhelminthes</taxon>
        <taxon>Trematoda</taxon>
        <taxon>Digenea</taxon>
        <taxon>Plagiorchiida</taxon>
        <taxon>Troglotremata</taxon>
        <taxon>Troglotrematidae</taxon>
        <taxon>Paragonimus</taxon>
    </lineage>
</organism>